<accession>A0ABM6U4S6</accession>
<dbReference type="EMBL" id="CP028103">
    <property type="protein sequence ID" value="AVQ31330.1"/>
    <property type="molecule type" value="Genomic_DNA"/>
</dbReference>
<evidence type="ECO:0000313" key="4">
    <source>
        <dbReference type="EMBL" id="AVQ31330.1"/>
    </source>
</evidence>
<dbReference type="PANTHER" id="PTHR30160:SF15">
    <property type="entry name" value="GLYCOSYLTRANSFERASE HI_0523-RELATED"/>
    <property type="match status" value="1"/>
</dbReference>
<evidence type="ECO:0000256" key="2">
    <source>
        <dbReference type="ARBA" id="ARBA00022679"/>
    </source>
</evidence>
<dbReference type="RefSeq" id="WP_005947287.1">
    <property type="nucleotide sequence ID" value="NZ_CP028103.1"/>
</dbReference>
<evidence type="ECO:0000313" key="5">
    <source>
        <dbReference type="Proteomes" id="UP000241238"/>
    </source>
</evidence>
<dbReference type="SUPFAM" id="SSF53756">
    <property type="entry name" value="UDP-Glycosyltransferase/glycogen phosphorylase"/>
    <property type="match status" value="1"/>
</dbReference>
<dbReference type="InterPro" id="IPR051199">
    <property type="entry name" value="LPS_LOS_Heptosyltrfase"/>
</dbReference>
<reference evidence="5" key="1">
    <citation type="journal article" date="2018" name="MSphere">
        <title>Fusobacterium Genomics Using MinION and Illumina Sequencing Enables Genome Completion and Correction.</title>
        <authorList>
            <person name="Todd S.M."/>
            <person name="Settlage R.E."/>
            <person name="Lahmers K.K."/>
            <person name="Slade D.J."/>
        </authorList>
    </citation>
    <scope>NUCLEOTIDE SEQUENCE [LARGE SCALE GENOMIC DNA]</scope>
    <source>
        <strain evidence="5">ATCC 27725</strain>
    </source>
</reference>
<dbReference type="Proteomes" id="UP000241238">
    <property type="component" value="Chromosome"/>
</dbReference>
<dbReference type="Gene3D" id="3.40.50.2000">
    <property type="entry name" value="Glycogen Phosphorylase B"/>
    <property type="match status" value="2"/>
</dbReference>
<proteinExistence type="predicted"/>
<keyword evidence="2" id="KW-0808">Transferase</keyword>
<sequence>MVRVRGFFIRLAGMKKKEKDIELKNIRRILIPGGRIGDMVCETPLIRELHNFFPEAEIDVYLDKIVTPLFKNCPYLNVIETKRGSRFVHRVKILRILSSWYDALLKRKKYDLYFDFTSGLRFYSIFALKIMKPRYSVGVFREEKHGIKKDELTIFDKYIETKKSNHMRDISLAGIEVLGKKVENRKYELFLGETEEKYKDYFPKENINIIFNYTGGNIKKNLSIEEVKESCKKLIEINEKIIIYVMVLPDKYEELEKEIKKWKEERIKICEKTEDILEAAAMIKYTNILVSVDTGVVHIASAYNIPVISIFPDNENSIEYFSPKSELSYVIKCKDRRWIKDFDKEEMKRDIKEIIDKLKWKV</sequence>
<evidence type="ECO:0000256" key="3">
    <source>
        <dbReference type="SAM" id="Coils"/>
    </source>
</evidence>
<keyword evidence="3" id="KW-0175">Coiled coil</keyword>
<organism evidence="4 5">
    <name type="scientific">Fusobacterium varium ATCC 27725</name>
    <dbReference type="NCBI Taxonomy" id="469618"/>
    <lineage>
        <taxon>Bacteria</taxon>
        <taxon>Fusobacteriati</taxon>
        <taxon>Fusobacteriota</taxon>
        <taxon>Fusobacteriia</taxon>
        <taxon>Fusobacteriales</taxon>
        <taxon>Fusobacteriaceae</taxon>
        <taxon>Fusobacterium</taxon>
    </lineage>
</organism>
<evidence type="ECO:0000256" key="1">
    <source>
        <dbReference type="ARBA" id="ARBA00022676"/>
    </source>
</evidence>
<dbReference type="PANTHER" id="PTHR30160">
    <property type="entry name" value="TETRAACYLDISACCHARIDE 4'-KINASE-RELATED"/>
    <property type="match status" value="1"/>
</dbReference>
<protein>
    <submittedName>
        <fullName evidence="4">Lipopolysaccharide heptosyltransferase family protein</fullName>
    </submittedName>
</protein>
<dbReference type="InterPro" id="IPR002201">
    <property type="entry name" value="Glyco_trans_9"/>
</dbReference>
<keyword evidence="1" id="KW-0328">Glycosyltransferase</keyword>
<dbReference type="GeneID" id="77468110"/>
<dbReference type="Pfam" id="PF01075">
    <property type="entry name" value="Glyco_transf_9"/>
    <property type="match status" value="1"/>
</dbReference>
<dbReference type="CDD" id="cd03789">
    <property type="entry name" value="GT9_LPS_heptosyltransferase"/>
    <property type="match status" value="1"/>
</dbReference>
<feature type="coiled-coil region" evidence="3">
    <location>
        <begin position="245"/>
        <end position="272"/>
    </location>
</feature>
<gene>
    <name evidence="4" type="ORF">C4N18_08900</name>
</gene>
<name>A0ABM6U4S6_FUSVA</name>
<keyword evidence="5" id="KW-1185">Reference proteome</keyword>